<dbReference type="Gene3D" id="6.10.140.570">
    <property type="match status" value="1"/>
</dbReference>
<dbReference type="PRINTS" id="PR01607">
    <property type="entry name" value="APYRASEFAMLY"/>
</dbReference>
<comment type="caution">
    <text evidence="3">The sequence shown here is derived from an EMBL/GenBank/DDBJ whole genome shotgun (WGS) entry which is preliminary data.</text>
</comment>
<dbReference type="GO" id="GO:0030288">
    <property type="term" value="C:outer membrane-bounded periplasmic space"/>
    <property type="evidence" value="ECO:0007669"/>
    <property type="project" value="TreeGrafter"/>
</dbReference>
<organism evidence="3 4">
    <name type="scientific">Thiohalophilus thiocyanatoxydans</name>
    <dbReference type="NCBI Taxonomy" id="381308"/>
    <lineage>
        <taxon>Bacteria</taxon>
        <taxon>Pseudomonadati</taxon>
        <taxon>Pseudomonadota</taxon>
        <taxon>Gammaproteobacteria</taxon>
        <taxon>Thiohalomonadales</taxon>
        <taxon>Thiohalophilaceae</taxon>
        <taxon>Thiohalophilus</taxon>
    </lineage>
</organism>
<dbReference type="InterPro" id="IPR006179">
    <property type="entry name" value="5_nucleotidase/apyrase"/>
</dbReference>
<dbReference type="InterPro" id="IPR029052">
    <property type="entry name" value="Metallo-depent_PP-like"/>
</dbReference>
<reference evidence="3 4" key="1">
    <citation type="submission" date="2019-03" db="EMBL/GenBank/DDBJ databases">
        <title>Genomic Encyclopedia of Type Strains, Phase IV (KMG-IV): sequencing the most valuable type-strain genomes for metagenomic binning, comparative biology and taxonomic classification.</title>
        <authorList>
            <person name="Goeker M."/>
        </authorList>
    </citation>
    <scope>NUCLEOTIDE SEQUENCE [LARGE SCALE GENOMIC DNA]</scope>
    <source>
        <strain evidence="3 4">DSM 16326</strain>
    </source>
</reference>
<feature type="domain" description="5'-Nucleotidase C-terminal" evidence="2">
    <location>
        <begin position="426"/>
        <end position="554"/>
    </location>
</feature>
<evidence type="ECO:0000256" key="1">
    <source>
        <dbReference type="RuleBase" id="RU362119"/>
    </source>
</evidence>
<keyword evidence="4" id="KW-1185">Reference proteome</keyword>
<dbReference type="InterPro" id="IPR008334">
    <property type="entry name" value="5'-Nucleotdase_C"/>
</dbReference>
<dbReference type="InterPro" id="IPR030998">
    <property type="entry name" value="Thiosulf_SoxB"/>
</dbReference>
<dbReference type="SUPFAM" id="SSF55816">
    <property type="entry name" value="5'-nucleotidase (syn. UDP-sugar hydrolase), C-terminal domain"/>
    <property type="match status" value="1"/>
</dbReference>
<evidence type="ECO:0000313" key="4">
    <source>
        <dbReference type="Proteomes" id="UP000294914"/>
    </source>
</evidence>
<dbReference type="AlphaFoldDB" id="A0A4R8IQK4"/>
<dbReference type="GO" id="GO:0000166">
    <property type="term" value="F:nucleotide binding"/>
    <property type="evidence" value="ECO:0007669"/>
    <property type="project" value="UniProtKB-KW"/>
</dbReference>
<dbReference type="GO" id="GO:0009166">
    <property type="term" value="P:nucleotide catabolic process"/>
    <property type="evidence" value="ECO:0007669"/>
    <property type="project" value="InterPro"/>
</dbReference>
<dbReference type="InterPro" id="IPR036907">
    <property type="entry name" value="5'-Nucleotdase_C_sf"/>
</dbReference>
<dbReference type="PANTHER" id="PTHR11575">
    <property type="entry name" value="5'-NUCLEOTIDASE-RELATED"/>
    <property type="match status" value="1"/>
</dbReference>
<dbReference type="NCBIfam" id="TIGR04486">
    <property type="entry name" value="thiosulf_SoxB"/>
    <property type="match status" value="1"/>
</dbReference>
<keyword evidence="1" id="KW-0378">Hydrolase</keyword>
<comment type="similarity">
    <text evidence="1">Belongs to the 5'-nucleotidase family.</text>
</comment>
<gene>
    <name evidence="3" type="ORF">EDC23_1419</name>
</gene>
<dbReference type="PANTHER" id="PTHR11575:SF42">
    <property type="entry name" value="SULFUR OXIDATION PROTEIN SOXB"/>
    <property type="match status" value="1"/>
</dbReference>
<dbReference type="PROSITE" id="PS51318">
    <property type="entry name" value="TAT"/>
    <property type="match status" value="1"/>
</dbReference>
<dbReference type="Gene3D" id="3.60.21.10">
    <property type="match status" value="1"/>
</dbReference>
<dbReference type="Gene3D" id="3.90.780.10">
    <property type="entry name" value="5'-Nucleotidase, C-terminal domain"/>
    <property type="match status" value="1"/>
</dbReference>
<name>A0A4R8IQK4_9GAMM</name>
<accession>A0A4R8IQK4</accession>
<dbReference type="RefSeq" id="WP_134082632.1">
    <property type="nucleotide sequence ID" value="NZ_SOQX01000003.1"/>
</dbReference>
<dbReference type="InterPro" id="IPR041829">
    <property type="entry name" value="SoxB_N"/>
</dbReference>
<dbReference type="InterPro" id="IPR006311">
    <property type="entry name" value="TAT_signal"/>
</dbReference>
<dbReference type="CDD" id="cd07411">
    <property type="entry name" value="MPP_SoxB_N"/>
    <property type="match status" value="1"/>
</dbReference>
<dbReference type="EMBL" id="SOQX01000003">
    <property type="protein sequence ID" value="TDY01530.1"/>
    <property type="molecule type" value="Genomic_DNA"/>
</dbReference>
<proteinExistence type="inferred from homology"/>
<dbReference type="SUPFAM" id="SSF56300">
    <property type="entry name" value="Metallo-dependent phosphatases"/>
    <property type="match status" value="1"/>
</dbReference>
<sequence>MSINRREFIQLMGMAAAAGMLPGCDNKSSGSAGVTTTGQGKAPEDMYHVPKFGNVTFMHMTDCHAQLKPVYFREPNVNLGLHDARGRPPHIVGNELLDYYGIKPGTPEAHAFTYLNFAEAAEKYGKVGGFAHLQTLVKKLRADHGANRTLMMDGGDTWQGSGTAYWTRGKDMVGACNLLGVDVMTGHWEFTYHDEEVISNVKDFDGEFVCQNVRVKAEASFDYKFEDFEHFDMNSLHAFKPYTIKEMEGGIRVAVIGQAFPYTPIANPGDRFIPDWTFGIRDEAMQAMVDTVRETEKPDAVVVISHNGMDVDIKMASQVSGIDAIFGGHTHDGMPGAMEVKNKGGTTLVTNAGSNGKFLGVMQFDIRNGKVQGYDYKLLPVFSNFLEPDQEMAKYIEEVRKPYLDTLNEELAVAEDVLYRRGNFNGTFDQLICDALREVGGAQISFSPGFRWGTTVLPGQPITMEHVLDQTCLTYPETYVDNMSGETIKLVLEDVADNIFHEDPYRQQGGDMVRVGGLDYTIDPTAKMGNRIKEMSLDDGTKIEPDKEYSVAGWASVSPNPREGKDIWDVVAEYLRDQKVATVKKLNTPKLVNVKGNPGLADYNA</sequence>
<dbReference type="OrthoDB" id="9803927at2"/>
<evidence type="ECO:0000259" key="2">
    <source>
        <dbReference type="Pfam" id="PF02872"/>
    </source>
</evidence>
<dbReference type="GO" id="GO:0016787">
    <property type="term" value="F:hydrolase activity"/>
    <property type="evidence" value="ECO:0007669"/>
    <property type="project" value="UniProtKB-KW"/>
</dbReference>
<keyword evidence="1" id="KW-0547">Nucleotide-binding</keyword>
<dbReference type="Pfam" id="PF02872">
    <property type="entry name" value="5_nucleotid_C"/>
    <property type="match status" value="1"/>
</dbReference>
<protein>
    <submittedName>
        <fullName evidence="3">Sulfate thiol esterase SoxB</fullName>
    </submittedName>
</protein>
<evidence type="ECO:0000313" key="3">
    <source>
        <dbReference type="EMBL" id="TDY01530.1"/>
    </source>
</evidence>
<dbReference type="Proteomes" id="UP000294914">
    <property type="component" value="Unassembled WGS sequence"/>
</dbReference>